<dbReference type="Proteomes" id="UP000789525">
    <property type="component" value="Unassembled WGS sequence"/>
</dbReference>
<dbReference type="EMBL" id="CAJVPT010015427">
    <property type="protein sequence ID" value="CAG8611627.1"/>
    <property type="molecule type" value="Genomic_DNA"/>
</dbReference>
<sequence>MKQVNTEIVLEGRERSKVVQAETESVTTSISIATSRHHLTSFNRLIARKNAMEDDFVPDSEGEQSLLLSRTSSPLSTSHDASFGEELENETGNILFSHVISVPYLVLVDEPVNKSYTLSSISQFTSTVEGSLKPTFESPINQFSTNTTNSTAKKTRKGNKDSQNWAEPITIDLSDNESVPPRKFYKPSGRAFSIEIPKHPAIVGWKEHNETDSRKDTKPKQKRSKQPNSDESDFEIQEISETEAKSYRKGKTRRGALDETPINISSPVEPVPEEPKTKGRKKKVKKGKENSPEPFQEPLDDADEVPPPKKSRKRKSPEPDIAESVKRKKRRTSGPSVDEDFTAVTNDIDEEESIAPAMANEEATEKRSTKKSKGSKDRPKKQKRIILDSEADNDSAPDELLLASEPEEVIEEPKATKKKKGRKKSPSPVREQTPPVEEEAPASPPKEPKESTPPAEEEEEEQLISPPVLVEQESRPPQPKVDSKPEPPSRPPPRFSLDSTAPQHHIPKRGSISHLLQRTGLHAPLASSKLTRPTASRIAPLHLMRKTPPPSPPRIPKPKPKKKKDEESEEEDFTGMTEKQIAKYLEEKKKKAWYSP</sequence>
<reference evidence="1" key="1">
    <citation type="submission" date="2021-06" db="EMBL/GenBank/DDBJ databases">
        <authorList>
            <person name="Kallberg Y."/>
            <person name="Tangrot J."/>
            <person name="Rosling A."/>
        </authorList>
    </citation>
    <scope>NUCLEOTIDE SEQUENCE</scope>
    <source>
        <strain evidence="1">CL356</strain>
    </source>
</reference>
<proteinExistence type="predicted"/>
<evidence type="ECO:0000313" key="1">
    <source>
        <dbReference type="EMBL" id="CAG8611627.1"/>
    </source>
</evidence>
<name>A0ACA9MUY9_9GLOM</name>
<accession>A0ACA9MUY9</accession>
<keyword evidence="2" id="KW-1185">Reference proteome</keyword>
<protein>
    <submittedName>
        <fullName evidence="1">12617_t:CDS:1</fullName>
    </submittedName>
</protein>
<evidence type="ECO:0000313" key="2">
    <source>
        <dbReference type="Proteomes" id="UP000789525"/>
    </source>
</evidence>
<organism evidence="1 2">
    <name type="scientific">Acaulospora colombiana</name>
    <dbReference type="NCBI Taxonomy" id="27376"/>
    <lineage>
        <taxon>Eukaryota</taxon>
        <taxon>Fungi</taxon>
        <taxon>Fungi incertae sedis</taxon>
        <taxon>Mucoromycota</taxon>
        <taxon>Glomeromycotina</taxon>
        <taxon>Glomeromycetes</taxon>
        <taxon>Diversisporales</taxon>
        <taxon>Acaulosporaceae</taxon>
        <taxon>Acaulospora</taxon>
    </lineage>
</organism>
<gene>
    <name evidence="1" type="ORF">ACOLOM_LOCUS7033</name>
</gene>
<comment type="caution">
    <text evidence="1">The sequence shown here is derived from an EMBL/GenBank/DDBJ whole genome shotgun (WGS) entry which is preliminary data.</text>
</comment>